<name>A0A7Z7D085_9MICO</name>
<reference evidence="2 3" key="1">
    <citation type="submission" date="2016-10" db="EMBL/GenBank/DDBJ databases">
        <authorList>
            <person name="Varghese N."/>
            <person name="Submissions S."/>
        </authorList>
    </citation>
    <scope>NUCLEOTIDE SEQUENCE [LARGE SCALE GENOMIC DNA]</scope>
    <source>
        <strain evidence="2 3">UNC380MFSha3.1</strain>
    </source>
</reference>
<sequence>MQGRAPRRVGASGGNLPPIVEDMSSPSARRALLAAPAGAVLLAALLAACAPTPEAAPSDAPTTAAATPTPTPTATPTGVPPVPSGPVLSMTVLPTDCEAIVDDAVRTQLEGVPLNDPAFGETGVLPDRSLRCVWGQPGADTTRLETTINYAPKNDVLDYFNARMDEGFVCYEPAGGLRCEKTWENADFPVTDGRTLFYRDGVLIDTQYSNLAPTGYTTAVIRAIWPSAL</sequence>
<gene>
    <name evidence="2" type="ORF">SAMN04487751_2175</name>
</gene>
<feature type="compositionally biased region" description="Pro residues" evidence="1">
    <location>
        <begin position="69"/>
        <end position="82"/>
    </location>
</feature>
<evidence type="ECO:0008006" key="4">
    <source>
        <dbReference type="Google" id="ProtNLM"/>
    </source>
</evidence>
<comment type="caution">
    <text evidence="2">The sequence shown here is derived from an EMBL/GenBank/DDBJ whole genome shotgun (WGS) entry which is preliminary data.</text>
</comment>
<accession>A0A7Z7D085</accession>
<dbReference type="EMBL" id="FOQZ01000003">
    <property type="protein sequence ID" value="SFI57043.1"/>
    <property type="molecule type" value="Genomic_DNA"/>
</dbReference>
<feature type="region of interest" description="Disordered" evidence="1">
    <location>
        <begin position="1"/>
        <end position="22"/>
    </location>
</feature>
<evidence type="ECO:0000256" key="1">
    <source>
        <dbReference type="SAM" id="MobiDB-lite"/>
    </source>
</evidence>
<protein>
    <recommendedName>
        <fullName evidence="4">DUF3558 domain-containing protein</fullName>
    </recommendedName>
</protein>
<feature type="region of interest" description="Disordered" evidence="1">
    <location>
        <begin position="53"/>
        <end position="82"/>
    </location>
</feature>
<feature type="compositionally biased region" description="Low complexity" evidence="1">
    <location>
        <begin position="53"/>
        <end position="68"/>
    </location>
</feature>
<evidence type="ECO:0000313" key="3">
    <source>
        <dbReference type="Proteomes" id="UP000198702"/>
    </source>
</evidence>
<proteinExistence type="predicted"/>
<evidence type="ECO:0000313" key="2">
    <source>
        <dbReference type="EMBL" id="SFI57043.1"/>
    </source>
</evidence>
<dbReference type="AlphaFoldDB" id="A0A7Z7D085"/>
<organism evidence="2 3">
    <name type="scientific">Microbacterium saccharophilum</name>
    <dbReference type="NCBI Taxonomy" id="1213358"/>
    <lineage>
        <taxon>Bacteria</taxon>
        <taxon>Bacillati</taxon>
        <taxon>Actinomycetota</taxon>
        <taxon>Actinomycetes</taxon>
        <taxon>Micrococcales</taxon>
        <taxon>Microbacteriaceae</taxon>
        <taxon>Microbacterium</taxon>
    </lineage>
</organism>
<dbReference type="Proteomes" id="UP000198702">
    <property type="component" value="Unassembled WGS sequence"/>
</dbReference>